<dbReference type="Pfam" id="PF20091">
    <property type="entry name" value="Abhydrolase_10"/>
    <property type="match status" value="1"/>
</dbReference>
<evidence type="ECO:0000313" key="2">
    <source>
        <dbReference type="EMBL" id="MFC5056217.1"/>
    </source>
</evidence>
<feature type="domain" description="Alpha/beta hydrolase" evidence="1">
    <location>
        <begin position="60"/>
        <end position="463"/>
    </location>
</feature>
<evidence type="ECO:0000259" key="1">
    <source>
        <dbReference type="Pfam" id="PF20091"/>
    </source>
</evidence>
<name>A0ABV9Y3I1_9PSEU</name>
<dbReference type="RefSeq" id="WP_344040737.1">
    <property type="nucleotide sequence ID" value="NZ_BAAAKE010000024.1"/>
</dbReference>
<proteinExistence type="predicted"/>
<protein>
    <submittedName>
        <fullName evidence="2">Alpha/beta hydrolase domain-containing protein</fullName>
    </submittedName>
</protein>
<evidence type="ECO:0000313" key="3">
    <source>
        <dbReference type="Proteomes" id="UP001595833"/>
    </source>
</evidence>
<keyword evidence="3" id="KW-1185">Reference proteome</keyword>
<keyword evidence="2" id="KW-0378">Hydrolase</keyword>
<dbReference type="GO" id="GO:0016787">
    <property type="term" value="F:hydrolase activity"/>
    <property type="evidence" value="ECO:0007669"/>
    <property type="project" value="UniProtKB-KW"/>
</dbReference>
<dbReference type="InterPro" id="IPR045394">
    <property type="entry name" value="Abhydrolase_dom"/>
</dbReference>
<sequence>MSLRRSVPRSIPGSIPPAVPRSIPPAVLLGLLLGLLLPTTPVAGAEPGSPVAAPAPRVVGPLPGTVPGDRLADRIEDTYPFFSTPDDLAAAGYVEEEFHLSGTADGFAADGSPVAEDVPYTTRVLVRRPAHARDYSGTALVEWQNVTAGYDLDALWQAESVVREGHAWVGVSAQRVGVDQLRAWSPARYGDLDVTGGGGLAADELSYDVFTQAGRAVANGSVTGGLRTRTLLAVGASQSAGRMTVLYDRVLPRQEPVFDGYGFIVGPAPTRVGAEPVFQVLSETDVRTAQRPPDTDRFRRWEVAGGAHSGHQGQVYREPISERDLGGAPSYDCDRPPFSRVPVHHVTAAAYEHLRRWVERGTPPPAARPLEFEADGVTKKRDELGLALGGIRLSQVAAPTALNTGDNSGEAFCRLFGTHVPFDEQTLARLYPDRAAYVRRVVAADLANVRAGHLLPADAKRNLRDAVGAR</sequence>
<organism evidence="2 3">
    <name type="scientific">Saccharothrix xinjiangensis</name>
    <dbReference type="NCBI Taxonomy" id="204798"/>
    <lineage>
        <taxon>Bacteria</taxon>
        <taxon>Bacillati</taxon>
        <taxon>Actinomycetota</taxon>
        <taxon>Actinomycetes</taxon>
        <taxon>Pseudonocardiales</taxon>
        <taxon>Pseudonocardiaceae</taxon>
        <taxon>Saccharothrix</taxon>
    </lineage>
</organism>
<reference evidence="3" key="1">
    <citation type="journal article" date="2019" name="Int. J. Syst. Evol. Microbiol.">
        <title>The Global Catalogue of Microorganisms (GCM) 10K type strain sequencing project: providing services to taxonomists for standard genome sequencing and annotation.</title>
        <authorList>
            <consortium name="The Broad Institute Genomics Platform"/>
            <consortium name="The Broad Institute Genome Sequencing Center for Infectious Disease"/>
            <person name="Wu L."/>
            <person name="Ma J."/>
        </authorList>
    </citation>
    <scope>NUCLEOTIDE SEQUENCE [LARGE SCALE GENOMIC DNA]</scope>
    <source>
        <strain evidence="3">KCTC 12848</strain>
    </source>
</reference>
<accession>A0ABV9Y3I1</accession>
<dbReference type="Proteomes" id="UP001595833">
    <property type="component" value="Unassembled WGS sequence"/>
</dbReference>
<dbReference type="EMBL" id="JBHSJB010000018">
    <property type="protein sequence ID" value="MFC5056217.1"/>
    <property type="molecule type" value="Genomic_DNA"/>
</dbReference>
<gene>
    <name evidence="2" type="ORF">ACFPFM_20970</name>
</gene>
<comment type="caution">
    <text evidence="2">The sequence shown here is derived from an EMBL/GenBank/DDBJ whole genome shotgun (WGS) entry which is preliminary data.</text>
</comment>